<evidence type="ECO:0000256" key="11">
    <source>
        <dbReference type="ARBA" id="ARBA00023204"/>
    </source>
</evidence>
<evidence type="ECO:0000259" key="13">
    <source>
        <dbReference type="SMART" id="SM00986"/>
    </source>
</evidence>
<keyword evidence="14" id="KW-0808">Transferase</keyword>
<organism evidence="14 15">
    <name type="scientific">Aureimonas pseudogalii</name>
    <dbReference type="NCBI Taxonomy" id="1744844"/>
    <lineage>
        <taxon>Bacteria</taxon>
        <taxon>Pseudomonadati</taxon>
        <taxon>Pseudomonadota</taxon>
        <taxon>Alphaproteobacteria</taxon>
        <taxon>Hyphomicrobiales</taxon>
        <taxon>Aurantimonadaceae</taxon>
        <taxon>Aureimonas</taxon>
    </lineage>
</organism>
<keyword evidence="14" id="KW-0548">Nucleotidyltransferase</keyword>
<dbReference type="EC" id="3.2.2.27" evidence="3"/>
<evidence type="ECO:0000256" key="10">
    <source>
        <dbReference type="ARBA" id="ARBA00023014"/>
    </source>
</evidence>
<evidence type="ECO:0000256" key="5">
    <source>
        <dbReference type="ARBA" id="ARBA00022485"/>
    </source>
</evidence>
<keyword evidence="10" id="KW-0411">Iron-sulfur</keyword>
<keyword evidence="9" id="KW-0408">Iron</keyword>
<evidence type="ECO:0000256" key="3">
    <source>
        <dbReference type="ARBA" id="ARBA00012030"/>
    </source>
</evidence>
<dbReference type="PANTHER" id="PTHR33693:SF1">
    <property type="entry name" value="TYPE-4 URACIL-DNA GLYCOSYLASE"/>
    <property type="match status" value="1"/>
</dbReference>
<feature type="compositionally biased region" description="Basic and acidic residues" evidence="12">
    <location>
        <begin position="43"/>
        <end position="52"/>
    </location>
</feature>
<evidence type="ECO:0000313" key="15">
    <source>
        <dbReference type="Proteomes" id="UP000542776"/>
    </source>
</evidence>
<keyword evidence="11" id="KW-0234">DNA repair</keyword>
<dbReference type="GO" id="GO:0016779">
    <property type="term" value="F:nucleotidyltransferase activity"/>
    <property type="evidence" value="ECO:0007669"/>
    <property type="project" value="UniProtKB-KW"/>
</dbReference>
<evidence type="ECO:0000256" key="4">
    <source>
        <dbReference type="ARBA" id="ARBA00019403"/>
    </source>
</evidence>
<evidence type="ECO:0000256" key="12">
    <source>
        <dbReference type="SAM" id="MobiDB-lite"/>
    </source>
</evidence>
<dbReference type="PANTHER" id="PTHR33693">
    <property type="entry name" value="TYPE-5 URACIL-DNA GLYCOSYLASE"/>
    <property type="match status" value="1"/>
</dbReference>
<dbReference type="NCBIfam" id="TIGR00758">
    <property type="entry name" value="UDG_fam4"/>
    <property type="match status" value="1"/>
</dbReference>
<keyword evidence="7" id="KW-0227">DNA damage</keyword>
<dbReference type="InterPro" id="IPR036895">
    <property type="entry name" value="Uracil-DNA_glycosylase-like_sf"/>
</dbReference>
<dbReference type="SUPFAM" id="SSF52141">
    <property type="entry name" value="Uracil-DNA glycosylase-like"/>
    <property type="match status" value="1"/>
</dbReference>
<name>A0A7W6H2E1_9HYPH</name>
<sequence>MRTDTPSPPANDPAAALASLLRWYETAGVERFVGDTARDRFAETAAEADRRRPAGGAAAARASGEAGAAAAPSPGRRPSSSVEPPLAPPLPSVLPLVSDDVIAAEARERASRAASLTELRAILAEFTGCGLRATAKSLVFGSGPDEAALMLVGEAPGREEDLAGEPFVGRSGRLLDRMLGAIALPRESVRVTNTVPWRPPGNRTPTPAETEICLPFTLRQIELVKPRVLVCLGSPATKAILRSDEGIMRLRGRWSELTLPNGTVVPTMAMLHPAYLLRQPGQKRLAWRDLLLVQARLATEG</sequence>
<reference evidence="14 15" key="1">
    <citation type="submission" date="2020-08" db="EMBL/GenBank/DDBJ databases">
        <title>Genomic Encyclopedia of Type Strains, Phase IV (KMG-IV): sequencing the most valuable type-strain genomes for metagenomic binning, comparative biology and taxonomic classification.</title>
        <authorList>
            <person name="Goeker M."/>
        </authorList>
    </citation>
    <scope>NUCLEOTIDE SEQUENCE [LARGE SCALE GENOMIC DNA]</scope>
    <source>
        <strain evidence="14 15">DSM 102238</strain>
    </source>
</reference>
<evidence type="ECO:0000256" key="6">
    <source>
        <dbReference type="ARBA" id="ARBA00022723"/>
    </source>
</evidence>
<evidence type="ECO:0000256" key="9">
    <source>
        <dbReference type="ARBA" id="ARBA00023004"/>
    </source>
</evidence>
<dbReference type="GO" id="GO:0006281">
    <property type="term" value="P:DNA repair"/>
    <property type="evidence" value="ECO:0007669"/>
    <property type="project" value="UniProtKB-KW"/>
</dbReference>
<dbReference type="AlphaFoldDB" id="A0A7W6H2E1"/>
<evidence type="ECO:0000256" key="1">
    <source>
        <dbReference type="ARBA" id="ARBA00001400"/>
    </source>
</evidence>
<proteinExistence type="inferred from homology"/>
<feature type="domain" description="Uracil-DNA glycosylase-like" evidence="13">
    <location>
        <begin position="140"/>
        <end position="291"/>
    </location>
</feature>
<dbReference type="GO" id="GO:0004844">
    <property type="term" value="F:uracil DNA N-glycosylase activity"/>
    <property type="evidence" value="ECO:0007669"/>
    <property type="project" value="UniProtKB-EC"/>
</dbReference>
<evidence type="ECO:0000313" key="14">
    <source>
        <dbReference type="EMBL" id="MBB3996545.1"/>
    </source>
</evidence>
<dbReference type="GO" id="GO:0046872">
    <property type="term" value="F:metal ion binding"/>
    <property type="evidence" value="ECO:0007669"/>
    <property type="project" value="UniProtKB-KW"/>
</dbReference>
<evidence type="ECO:0000256" key="8">
    <source>
        <dbReference type="ARBA" id="ARBA00022801"/>
    </source>
</evidence>
<keyword evidence="8" id="KW-0378">Hydrolase</keyword>
<dbReference type="Gene3D" id="3.40.470.10">
    <property type="entry name" value="Uracil-DNA glycosylase-like domain"/>
    <property type="match status" value="1"/>
</dbReference>
<comment type="caution">
    <text evidence="14">The sequence shown here is derived from an EMBL/GenBank/DDBJ whole genome shotgun (WGS) entry which is preliminary data.</text>
</comment>
<dbReference type="RefSeq" id="WP_183197259.1">
    <property type="nucleotide sequence ID" value="NZ_JACIEK010000001.1"/>
</dbReference>
<comment type="catalytic activity">
    <reaction evidence="1">
        <text>Hydrolyzes single-stranded DNA or mismatched double-stranded DNA and polynucleotides, releasing free uracil.</text>
        <dbReference type="EC" id="3.2.2.27"/>
    </reaction>
</comment>
<evidence type="ECO:0000256" key="7">
    <source>
        <dbReference type="ARBA" id="ARBA00022763"/>
    </source>
</evidence>
<dbReference type="CDD" id="cd10030">
    <property type="entry name" value="UDG-F4_TTUDGA_SPO1dp_like"/>
    <property type="match status" value="1"/>
</dbReference>
<dbReference type="InterPro" id="IPR005273">
    <property type="entry name" value="Ura-DNA_glyco_family4"/>
</dbReference>
<dbReference type="GO" id="GO:0051539">
    <property type="term" value="F:4 iron, 4 sulfur cluster binding"/>
    <property type="evidence" value="ECO:0007669"/>
    <property type="project" value="UniProtKB-KW"/>
</dbReference>
<protein>
    <recommendedName>
        <fullName evidence="4">Type-4 uracil-DNA glycosylase</fullName>
        <ecNumber evidence="3">3.2.2.27</ecNumber>
    </recommendedName>
</protein>
<comment type="similarity">
    <text evidence="2">Belongs to the uracil-DNA glycosylase (UDG) superfamily. Type 4 (UDGa) family.</text>
</comment>
<dbReference type="SMART" id="SM00987">
    <property type="entry name" value="UreE_C"/>
    <property type="match status" value="1"/>
</dbReference>
<dbReference type="Pfam" id="PF03167">
    <property type="entry name" value="UDG"/>
    <property type="match status" value="1"/>
</dbReference>
<dbReference type="SMART" id="SM00986">
    <property type="entry name" value="UDG"/>
    <property type="match status" value="1"/>
</dbReference>
<feature type="region of interest" description="Disordered" evidence="12">
    <location>
        <begin position="43"/>
        <end position="90"/>
    </location>
</feature>
<keyword evidence="5" id="KW-0004">4Fe-4S</keyword>
<feature type="compositionally biased region" description="Low complexity" evidence="12">
    <location>
        <begin position="54"/>
        <end position="84"/>
    </location>
</feature>
<keyword evidence="6" id="KW-0479">Metal-binding</keyword>
<dbReference type="InterPro" id="IPR051536">
    <property type="entry name" value="UDG_Type-4/5"/>
</dbReference>
<keyword evidence="15" id="KW-1185">Reference proteome</keyword>
<evidence type="ECO:0000256" key="2">
    <source>
        <dbReference type="ARBA" id="ARBA00006521"/>
    </source>
</evidence>
<dbReference type="Proteomes" id="UP000542776">
    <property type="component" value="Unassembled WGS sequence"/>
</dbReference>
<dbReference type="InterPro" id="IPR005122">
    <property type="entry name" value="Uracil-DNA_glycosylase-like"/>
</dbReference>
<dbReference type="EMBL" id="JACIEK010000001">
    <property type="protein sequence ID" value="MBB3996545.1"/>
    <property type="molecule type" value="Genomic_DNA"/>
</dbReference>
<accession>A0A7W6H2E1</accession>
<gene>
    <name evidence="14" type="ORF">GGR04_000366</name>
</gene>